<dbReference type="EMBL" id="CP048685">
    <property type="protein sequence ID" value="QPJ62632.1"/>
    <property type="molecule type" value="Genomic_DNA"/>
</dbReference>
<dbReference type="GO" id="GO:0016157">
    <property type="term" value="F:sucrose synthase activity"/>
    <property type="evidence" value="ECO:0007669"/>
    <property type="project" value="UniProtKB-UniRule"/>
</dbReference>
<dbReference type="Pfam" id="PF00534">
    <property type="entry name" value="Glycos_transf_1"/>
    <property type="match status" value="1"/>
</dbReference>
<evidence type="ECO:0000313" key="11">
    <source>
        <dbReference type="Proteomes" id="UP000594688"/>
    </source>
</evidence>
<dbReference type="PANTHER" id="PTHR45839:SF7">
    <property type="entry name" value="SUCROSE SYNTHASE 1"/>
    <property type="match status" value="1"/>
</dbReference>
<keyword evidence="3 10" id="KW-0328">Glycosyltransferase</keyword>
<dbReference type="InterPro" id="IPR012820">
    <property type="entry name" value="Sucrose_synthase_pln/cyn"/>
</dbReference>
<feature type="domain" description="Glycosyl transferase family 1" evidence="7">
    <location>
        <begin position="566"/>
        <end position="736"/>
    </location>
</feature>
<dbReference type="EC" id="2.4.1.13" evidence="1 6"/>
<sequence length="797" mass="90586">MIEPVPPICPFDENELPILREFVAFLRHGSNNHLLRNELVLQSESFDRKKTINTTQPDLMETVLRKLQYVQELLLFESHAVFQYREGPERYIIFSLGEGDVSPVLMSGDELLECREKMAGLTPVSPEQKLEIDFSSFCSSVPLVKSDEEIGKGQGVLNKYVADKFNIDCESMQKSFLKFLTSRFLEGRSILLDGNLIKGFNQLGTSLDKALEFLKAVPKEVSLPALQSSLNQYGVLPGFGNCPSKIIENLMRLKRIFDSPSESDLETFLSSLPLVSRVAVISPHGWFGQDKVLGRPDTGGQIVYILDQVKALEAFLTRQLQAAGVDSIPKVFVLTRLIPENDGTTCNERLEKIESTRNSWILRVPFKDENGDTLPNWISRFHIWPYLERFALDGKEELISEFGGQPELVIGNYSDGNLVASLLASKMDVVQCDIAHALEKSKYLFSALYWKDMEADYKFSLQFTADLLAMNQTDVVISSTAQEIAGTDTVMGQYESYFLYTLPELYKVKNGISLRHPKFNVISPGVDETIYFPYHDQGRRLKETTQKLEKHLFEEEGTGIFGTLEAPERKPIFTMARLDKIKNLTGLVDAFGQSGELQETANLVVVTRTIREEGVTDEEEMLELSKMYDLISRHNLQGKIRWMENESRENGAEFYRIIADRGGVFVQPALFEAFGLTVLESMVSGVPTFATQFGGPMETIQNGVNGFWVNPTKSELLSGPILQFFKDCEKDPQNWKRLSEAGIQRVKEGYTWSLYSEKLVKCANLFRFWNFSEHDEKKKQINQYCNLMYHSLFKSRL</sequence>
<evidence type="ECO:0000259" key="8">
    <source>
        <dbReference type="Pfam" id="PF00862"/>
    </source>
</evidence>
<evidence type="ECO:0000256" key="3">
    <source>
        <dbReference type="ARBA" id="ARBA00022676"/>
    </source>
</evidence>
<dbReference type="Pfam" id="PF00862">
    <property type="entry name" value="GT-B_Sucrose_synth"/>
    <property type="match status" value="1"/>
</dbReference>
<dbReference type="InterPro" id="IPR056736">
    <property type="entry name" value="SUS_EPBD"/>
</dbReference>
<dbReference type="Gene3D" id="1.20.120.1230">
    <property type="match status" value="1"/>
</dbReference>
<comment type="catalytic activity">
    <reaction evidence="5">
        <text>an NDP-alpha-D-glucose + D-fructose = a ribonucleoside 5'-diphosphate + sucrose + H(+)</text>
        <dbReference type="Rhea" id="RHEA:16241"/>
        <dbReference type="ChEBI" id="CHEBI:15378"/>
        <dbReference type="ChEBI" id="CHEBI:17992"/>
        <dbReference type="ChEBI" id="CHEBI:37721"/>
        <dbReference type="ChEBI" id="CHEBI:57930"/>
        <dbReference type="ChEBI" id="CHEBI:76533"/>
        <dbReference type="EC" id="2.4.1.13"/>
    </reaction>
</comment>
<dbReference type="AlphaFoldDB" id="A0A7T0BY64"/>
<dbReference type="GO" id="GO:0005985">
    <property type="term" value="P:sucrose metabolic process"/>
    <property type="evidence" value="ECO:0007669"/>
    <property type="project" value="UniProtKB-UniRule"/>
</dbReference>
<accession>A0A7T0BY64</accession>
<feature type="domain" description="Sucrose synthase EPBD" evidence="9">
    <location>
        <begin position="153"/>
        <end position="241"/>
    </location>
</feature>
<organism evidence="10 11">
    <name type="scientific">Candidatus Nitronauta litoralis</name>
    <dbReference type="NCBI Taxonomy" id="2705533"/>
    <lineage>
        <taxon>Bacteria</taxon>
        <taxon>Pseudomonadati</taxon>
        <taxon>Nitrospinota/Tectimicrobiota group</taxon>
        <taxon>Nitrospinota</taxon>
        <taxon>Nitrospinia</taxon>
        <taxon>Nitrospinales</taxon>
        <taxon>Nitrospinaceae</taxon>
        <taxon>Candidatus Nitronauta</taxon>
    </lineage>
</organism>
<evidence type="ECO:0000313" key="10">
    <source>
        <dbReference type="EMBL" id="QPJ62632.1"/>
    </source>
</evidence>
<dbReference type="PANTHER" id="PTHR45839">
    <property type="match status" value="1"/>
</dbReference>
<keyword evidence="4 10" id="KW-0808">Transferase</keyword>
<dbReference type="Proteomes" id="UP000594688">
    <property type="component" value="Chromosome"/>
</dbReference>
<reference evidence="10 11" key="1">
    <citation type="submission" date="2020-02" db="EMBL/GenBank/DDBJ databases">
        <title>Genomic and physiological characterization of two novel Nitrospinaceae genera.</title>
        <authorList>
            <person name="Mueller A.J."/>
            <person name="Jung M.-Y."/>
            <person name="Strachan C.R."/>
            <person name="Herbold C.W."/>
            <person name="Kirkegaard R.H."/>
            <person name="Daims H."/>
        </authorList>
    </citation>
    <scope>NUCLEOTIDE SEQUENCE [LARGE SCALE GENOMIC DNA]</scope>
    <source>
        <strain evidence="10">EB</strain>
    </source>
</reference>
<dbReference type="NCBIfam" id="TIGR02470">
    <property type="entry name" value="sucr_synth"/>
    <property type="match status" value="1"/>
</dbReference>
<evidence type="ECO:0000256" key="2">
    <source>
        <dbReference type="ARBA" id="ARBA00020955"/>
    </source>
</evidence>
<gene>
    <name evidence="10" type="ORF">G3M70_12410</name>
</gene>
<protein>
    <recommendedName>
        <fullName evidence="2 6">Sucrose synthase</fullName>
        <ecNumber evidence="1 6">2.4.1.13</ecNumber>
    </recommendedName>
</protein>
<feature type="domain" description="Sucrose synthase first GT-B" evidence="8">
    <location>
        <begin position="264"/>
        <end position="553"/>
    </location>
</feature>
<dbReference type="Pfam" id="PF24862">
    <property type="entry name" value="SUS_EPBD"/>
    <property type="match status" value="1"/>
</dbReference>
<proteinExistence type="predicted"/>
<dbReference type="InterPro" id="IPR001296">
    <property type="entry name" value="Glyco_trans_1"/>
</dbReference>
<dbReference type="SUPFAM" id="SSF53756">
    <property type="entry name" value="UDP-Glycosyltransferase/glycogen phosphorylase"/>
    <property type="match status" value="1"/>
</dbReference>
<dbReference type="InterPro" id="IPR000368">
    <property type="entry name" value="Sucrose_synth_GT-B1"/>
</dbReference>
<evidence type="ECO:0000256" key="1">
    <source>
        <dbReference type="ARBA" id="ARBA00012540"/>
    </source>
</evidence>
<evidence type="ECO:0000259" key="9">
    <source>
        <dbReference type="Pfam" id="PF24862"/>
    </source>
</evidence>
<evidence type="ECO:0000256" key="6">
    <source>
        <dbReference type="NCBIfam" id="TIGR02470"/>
    </source>
</evidence>
<dbReference type="KEGG" id="nli:G3M70_12410"/>
<evidence type="ECO:0000256" key="5">
    <source>
        <dbReference type="ARBA" id="ARBA00049030"/>
    </source>
</evidence>
<evidence type="ECO:0000259" key="7">
    <source>
        <dbReference type="Pfam" id="PF00534"/>
    </source>
</evidence>
<evidence type="ECO:0000256" key="4">
    <source>
        <dbReference type="ARBA" id="ARBA00022679"/>
    </source>
</evidence>
<dbReference type="Gene3D" id="3.40.50.2000">
    <property type="entry name" value="Glycogen Phosphorylase B"/>
    <property type="match status" value="2"/>
</dbReference>
<name>A0A7T0BY64_9BACT</name>